<organism evidence="8">
    <name type="scientific">Heliothis virescens</name>
    <name type="common">Tobacco budworm moth</name>
    <dbReference type="NCBI Taxonomy" id="7102"/>
    <lineage>
        <taxon>Eukaryota</taxon>
        <taxon>Metazoa</taxon>
        <taxon>Ecdysozoa</taxon>
        <taxon>Arthropoda</taxon>
        <taxon>Hexapoda</taxon>
        <taxon>Insecta</taxon>
        <taxon>Pterygota</taxon>
        <taxon>Neoptera</taxon>
        <taxon>Endopterygota</taxon>
        <taxon>Lepidoptera</taxon>
        <taxon>Glossata</taxon>
        <taxon>Ditrysia</taxon>
        <taxon>Noctuoidea</taxon>
        <taxon>Noctuidae</taxon>
        <taxon>Heliothinae</taxon>
        <taxon>Heliothis</taxon>
    </lineage>
</organism>
<dbReference type="AlphaFoldDB" id="A0A2A4K2T1"/>
<dbReference type="GO" id="GO:0001682">
    <property type="term" value="P:tRNA 5'-leader removal"/>
    <property type="evidence" value="ECO:0007669"/>
    <property type="project" value="InterPro"/>
</dbReference>
<evidence type="ECO:0000256" key="4">
    <source>
        <dbReference type="SAM" id="MobiDB-lite"/>
    </source>
</evidence>
<comment type="caution">
    <text evidence="8">The sequence shown here is derived from an EMBL/GenBank/DDBJ whole genome shotgun (WGS) entry which is preliminary data.</text>
</comment>
<dbReference type="InterPro" id="IPR009723">
    <property type="entry name" value="Pop1_N"/>
</dbReference>
<dbReference type="InterPro" id="IPR012590">
    <property type="entry name" value="POPLD_dom"/>
</dbReference>
<evidence type="ECO:0000256" key="1">
    <source>
        <dbReference type="ARBA" id="ARBA00004123"/>
    </source>
</evidence>
<evidence type="ECO:0000259" key="5">
    <source>
        <dbReference type="Pfam" id="PF06978"/>
    </source>
</evidence>
<dbReference type="Pfam" id="PF08170">
    <property type="entry name" value="POPLD"/>
    <property type="match status" value="1"/>
</dbReference>
<feature type="domain" description="Pop1 N-terminal" evidence="5">
    <location>
        <begin position="414"/>
        <end position="484"/>
    </location>
</feature>
<dbReference type="GO" id="GO:0005655">
    <property type="term" value="C:nucleolar ribonuclease P complex"/>
    <property type="evidence" value="ECO:0007669"/>
    <property type="project" value="InterPro"/>
</dbReference>
<dbReference type="PANTHER" id="PTHR22731:SF3">
    <property type="entry name" value="RIBONUCLEASES P_MRP PROTEIN SUBUNIT POP1"/>
    <property type="match status" value="1"/>
</dbReference>
<dbReference type="GO" id="GO:0000172">
    <property type="term" value="C:ribonuclease MRP complex"/>
    <property type="evidence" value="ECO:0007669"/>
    <property type="project" value="InterPro"/>
</dbReference>
<keyword evidence="3" id="KW-0539">Nucleus</keyword>
<evidence type="ECO:0000256" key="3">
    <source>
        <dbReference type="ARBA" id="ARBA00023242"/>
    </source>
</evidence>
<keyword evidence="2" id="KW-0819">tRNA processing</keyword>
<reference evidence="8" key="1">
    <citation type="submission" date="2017-09" db="EMBL/GenBank/DDBJ databases">
        <title>Contemporary evolution of a Lepidopteran species, Heliothis virescens, in response to modern agricultural practices.</title>
        <authorList>
            <person name="Fritz M.L."/>
            <person name="Deyonke A.M."/>
            <person name="Papanicolaou A."/>
            <person name="Micinski S."/>
            <person name="Westbrook J."/>
            <person name="Gould F."/>
        </authorList>
    </citation>
    <scope>NUCLEOTIDE SEQUENCE [LARGE SCALE GENOMIC DNA]</scope>
    <source>
        <strain evidence="8">HvINT-</strain>
        <tissue evidence="8">Whole body</tissue>
    </source>
</reference>
<dbReference type="Pfam" id="PF06978">
    <property type="entry name" value="POP1_N"/>
    <property type="match status" value="4"/>
</dbReference>
<protein>
    <submittedName>
        <fullName evidence="8">Uncharacterized protein</fullName>
    </submittedName>
</protein>
<dbReference type="InterPro" id="IPR055079">
    <property type="entry name" value="POP1_C"/>
</dbReference>
<dbReference type="PANTHER" id="PTHR22731">
    <property type="entry name" value="RIBONUCLEASES P/MRP PROTEIN SUBUNIT POP1"/>
    <property type="match status" value="1"/>
</dbReference>
<evidence type="ECO:0000259" key="6">
    <source>
        <dbReference type="Pfam" id="PF08170"/>
    </source>
</evidence>
<feature type="domain" description="POP1 C-terminal" evidence="7">
    <location>
        <begin position="984"/>
        <end position="1153"/>
    </location>
</feature>
<evidence type="ECO:0000313" key="8">
    <source>
        <dbReference type="EMBL" id="PCG78326.1"/>
    </source>
</evidence>
<dbReference type="STRING" id="7102.A0A2A4K2T1"/>
<gene>
    <name evidence="8" type="ORF">B5V51_4547</name>
</gene>
<feature type="domain" description="POPLD" evidence="6">
    <location>
        <begin position="850"/>
        <end position="938"/>
    </location>
</feature>
<feature type="region of interest" description="Disordered" evidence="4">
    <location>
        <begin position="42"/>
        <end position="64"/>
    </location>
</feature>
<accession>A0A2A4K2T1</accession>
<feature type="compositionally biased region" description="Basic residues" evidence="4">
    <location>
        <begin position="474"/>
        <end position="486"/>
    </location>
</feature>
<name>A0A2A4K2T1_HELVI</name>
<feature type="domain" description="Pop1 N-terminal" evidence="5">
    <location>
        <begin position="492"/>
        <end position="558"/>
    </location>
</feature>
<evidence type="ECO:0000256" key="2">
    <source>
        <dbReference type="ARBA" id="ARBA00022694"/>
    </source>
</evidence>
<dbReference type="EMBL" id="NWSH01000215">
    <property type="protein sequence ID" value="PCG78326.1"/>
    <property type="molecule type" value="Genomic_DNA"/>
</dbReference>
<feature type="region of interest" description="Disordered" evidence="4">
    <location>
        <begin position="462"/>
        <end position="486"/>
    </location>
</feature>
<comment type="subcellular location">
    <subcellularLocation>
        <location evidence="1">Nucleus</location>
    </subcellularLocation>
</comment>
<dbReference type="InterPro" id="IPR039182">
    <property type="entry name" value="Pop1"/>
</dbReference>
<evidence type="ECO:0000259" key="7">
    <source>
        <dbReference type="Pfam" id="PF22770"/>
    </source>
</evidence>
<feature type="domain" description="Pop1 N-terminal" evidence="5">
    <location>
        <begin position="8"/>
        <end position="63"/>
    </location>
</feature>
<proteinExistence type="predicted"/>
<dbReference type="Pfam" id="PF22770">
    <property type="entry name" value="POP1_C"/>
    <property type="match status" value="1"/>
</dbReference>
<sequence>MTESILRPSKTKLIFQTLPVHMRRRVMSHNCKRLPQKLRKGHLEQLKKSGLPPKQKRPSRKYRRRPANLLEEYNRRQKRNVWLETHIWHAKRFHMIERWGHRLPYAPCDKAFRACYRGSSAHCLLQDISYHIPIQVTGTAQNIKEMFAKLTSCVCGLSIGAMAYIKGTREGTAHIFGINAFPFGYIGKVQFIWVPSDNTVRILWLFVHPSQVKAIQSVLEEASHPHNKEDYNVASKKRRIENDSNIQIKVMPQAFNRFRLTGPNSHAVLVQSLKCVKDIECLKNDKWVSLHKPEDLKDKDEYWQSISTASSPSQLLSNIIVGLVVKDPRLSRPSRRTKAKQDTNTEISVESLITVPPYLSSSPLWDVTIHESIKKESMTNGQFIKHVTKNQLVPGEIDEHDQALQSVPIILIQRSVEIAAMTESILRPSKTKLIFQTLPVHMRRRVMSHNCKRLPQKLRKGHLEQLKKSGLPPKQKRPSRKYRRRPANLLEEYNRRQKRNVWLETHIWHAKRFHMIERWGHRLPYAPCDKAFRACYRGSSAHCLLQDISYHIPIQVTGTAQNIKEMFAKLTSCVCGLSIGAMAYIKGTREGTAHIFGINAFPFGYIGKVQFIWVPSDNTVRILWLFVHPSQVKAIQSVLEEASHPHNKEDYNVASKKRRIENDSNIQIKVMPQAFNRFRLTGPNSHAVLVQSLKCVKDIECLKNDKWVSLHKPEDLKDKDEYWQSISTASSPSQLLSNIIVGLVVKDPRLSRPSRRTKAKQDTNTEISVESLITVPPYLSSSPLWDVTIHESIKKESMTNGQFIKHVTKNQLVPGEIDEHDQALQSVPIILIQRSGSQNSEFKKIGYGSGWDIIMPRGYALPFWLTFIMFGARSGGLRETESVAFEMGECYLAPDSDAGKENEKRIEIESRETYFKLPPSKRVNYVKIRINSPFICPWDVLLSDWCGNQVNDYFVLRNKAVLDEIQDSVTKKHSLPNVENAGSCLIPVYIKLVAKGSLHKHTLICLPEASDINNVKTLFEPHHEDPNEKIRKLKRAEHIKFLKKCKRNNAKLKIKKVNSEKLRKKVKCEPSEYVKSMRELWLPSKVVTVRNIASRQVMGYVSHGAFSFTEGQSCGVGYVAYNALQLLLNNGLNQVLVRTTSSRKYRLANIVIIKPT</sequence>
<feature type="domain" description="Pop1 N-terminal" evidence="5">
    <location>
        <begin position="72"/>
        <end position="138"/>
    </location>
</feature>
<feature type="compositionally biased region" description="Basic residues" evidence="4">
    <location>
        <begin position="54"/>
        <end position="64"/>
    </location>
</feature>